<feature type="transmembrane region" description="Helical" evidence="1">
    <location>
        <begin position="12"/>
        <end position="30"/>
    </location>
</feature>
<evidence type="ECO:0000313" key="2">
    <source>
        <dbReference type="EMBL" id="SEH92886.1"/>
    </source>
</evidence>
<feature type="transmembrane region" description="Helical" evidence="1">
    <location>
        <begin position="206"/>
        <end position="225"/>
    </location>
</feature>
<keyword evidence="1" id="KW-0812">Transmembrane</keyword>
<accession>A0A1H6LVQ7</accession>
<dbReference type="Proteomes" id="UP000176204">
    <property type="component" value="Chromosome I"/>
</dbReference>
<proteinExistence type="predicted"/>
<feature type="transmembrane region" description="Helical" evidence="1">
    <location>
        <begin position="347"/>
        <end position="368"/>
    </location>
</feature>
<dbReference type="STRING" id="1679444.PYTT_1796"/>
<keyword evidence="3" id="KW-1185">Reference proteome</keyword>
<reference evidence="3" key="1">
    <citation type="submission" date="2016-09" db="EMBL/GenBank/DDBJ databases">
        <authorList>
            <person name="Koehorst J."/>
        </authorList>
    </citation>
    <scope>NUCLEOTIDE SEQUENCE [LARGE SCALE GENOMIC DNA]</scope>
</reference>
<evidence type="ECO:0008006" key="4">
    <source>
        <dbReference type="Google" id="ProtNLM"/>
    </source>
</evidence>
<dbReference type="EMBL" id="LT629973">
    <property type="protein sequence ID" value="SEH92886.1"/>
    <property type="molecule type" value="Genomic_DNA"/>
</dbReference>
<dbReference type="KEGG" id="agl:PYTT_1796"/>
<feature type="transmembrane region" description="Helical" evidence="1">
    <location>
        <begin position="122"/>
        <end position="141"/>
    </location>
</feature>
<name>A0A1H6LVQ7_9BACT</name>
<feature type="transmembrane region" description="Helical" evidence="1">
    <location>
        <begin position="237"/>
        <end position="253"/>
    </location>
</feature>
<dbReference type="RefSeq" id="WP_067777764.1">
    <property type="nucleotide sequence ID" value="NZ_LIGX01000041.1"/>
</dbReference>
<organism evidence="2 3">
    <name type="scientific">Akkermansia glycaniphila</name>
    <dbReference type="NCBI Taxonomy" id="1679444"/>
    <lineage>
        <taxon>Bacteria</taxon>
        <taxon>Pseudomonadati</taxon>
        <taxon>Verrucomicrobiota</taxon>
        <taxon>Verrucomicrobiia</taxon>
        <taxon>Verrucomicrobiales</taxon>
        <taxon>Akkermansiaceae</taxon>
        <taxon>Akkermansia</taxon>
    </lineage>
</organism>
<protein>
    <recommendedName>
        <fullName evidence="4">Acyltransferase family</fullName>
    </recommendedName>
</protein>
<evidence type="ECO:0000256" key="1">
    <source>
        <dbReference type="SAM" id="Phobius"/>
    </source>
</evidence>
<sequence>MSNRFQLISKGDSLIIKGVAVLLMLWHHLFGDPTRWPENAKIVWTFPWEWFKGSDPVAAGHSRTGLMTFVNHPETIYFDVFTAFQCSMTVSLFMLVTGFGLGGTKEWRPHWLAWDVFKRARVFYRIYLPSMVLALLCIFLFPPAYHAVGGEVKDWSLSFCWHNVLYPLNPGGFNGEWWYARTFILSLLYVYPICALLNALGRWGQWGIASLTVWILYLVFSKAPVPGFMEEVAADGTMAYWGIFGLGFLLRILQDEGKLEFMRKVVSVDHRFAWLKVMVIVVASCLLWWRIANPFIQATIPLAVGSVMLTKLVRLEGVMMLLGKYSGLMWLNHSFLCYFFLKDQIYGLRYAPLCMLALVVLSLGLAWVTAKLTDWVCLGCMYVWRKVFPPKAKAQG</sequence>
<dbReference type="OrthoDB" id="9807022at2"/>
<feature type="transmembrane region" description="Helical" evidence="1">
    <location>
        <begin position="178"/>
        <end position="199"/>
    </location>
</feature>
<keyword evidence="1" id="KW-1133">Transmembrane helix</keyword>
<evidence type="ECO:0000313" key="3">
    <source>
        <dbReference type="Proteomes" id="UP000176204"/>
    </source>
</evidence>
<feature type="transmembrane region" description="Helical" evidence="1">
    <location>
        <begin position="76"/>
        <end position="101"/>
    </location>
</feature>
<gene>
    <name evidence="2" type="ORF">PYTT_1796</name>
</gene>
<dbReference type="AlphaFoldDB" id="A0A1H6LVQ7"/>
<feature type="transmembrane region" description="Helical" evidence="1">
    <location>
        <begin position="273"/>
        <end position="289"/>
    </location>
</feature>
<feature type="transmembrane region" description="Helical" evidence="1">
    <location>
        <begin position="325"/>
        <end position="341"/>
    </location>
</feature>
<keyword evidence="1" id="KW-0472">Membrane</keyword>